<keyword evidence="3" id="KW-0472">Membrane</keyword>
<keyword evidence="8" id="KW-1185">Reference proteome</keyword>
<dbReference type="OrthoDB" id="3254867at2"/>
<evidence type="ECO:0000256" key="6">
    <source>
        <dbReference type="SAM" id="MobiDB-lite"/>
    </source>
</evidence>
<dbReference type="InterPro" id="IPR025971">
    <property type="entry name" value="LppP/LprE"/>
</dbReference>
<organism evidence="7 8">
    <name type="scientific">Kocuria soli</name>
    <dbReference type="NCBI Taxonomy" id="2485125"/>
    <lineage>
        <taxon>Bacteria</taxon>
        <taxon>Bacillati</taxon>
        <taxon>Actinomycetota</taxon>
        <taxon>Actinomycetes</taxon>
        <taxon>Micrococcales</taxon>
        <taxon>Micrococcaceae</taxon>
        <taxon>Kocuria</taxon>
    </lineage>
</organism>
<gene>
    <name evidence="7" type="ORF">EDL96_11420</name>
</gene>
<feature type="compositionally biased region" description="Gly residues" evidence="6">
    <location>
        <begin position="7"/>
        <end position="17"/>
    </location>
</feature>
<evidence type="ECO:0000256" key="1">
    <source>
        <dbReference type="ARBA" id="ARBA00022475"/>
    </source>
</evidence>
<dbReference type="Pfam" id="PF14041">
    <property type="entry name" value="Lipoprotein_21"/>
    <property type="match status" value="1"/>
</dbReference>
<evidence type="ECO:0000256" key="3">
    <source>
        <dbReference type="ARBA" id="ARBA00023136"/>
    </source>
</evidence>
<dbReference type="AlphaFoldDB" id="A0A3N3ZPR1"/>
<sequence length="223" mass="22185">MFALSACGGGTGGGSDGGTETSAPASSASAESTESTGSSASTSPSAETGAPAAPTATSAAPSTEPTTAEPSATSSATPTSSTEPTCSGIPADQAVADNLPQVPEYDSGLGETWAWDGQTAATDTYDDCAELSAVAVTVEGATASSPYQILLFSNGEYIGTANDEAYGFSPQIVRVDDSTLQVTYVWPGPEDANANPTESAVATYTVDPESDRVTMSGELPPSQ</sequence>
<comment type="caution">
    <text evidence="7">The sequence shown here is derived from an EMBL/GenBank/DDBJ whole genome shotgun (WGS) entry which is preliminary data.</text>
</comment>
<dbReference type="EMBL" id="RKMF01000015">
    <property type="protein sequence ID" value="ROZ62095.1"/>
    <property type="molecule type" value="Genomic_DNA"/>
</dbReference>
<evidence type="ECO:0000313" key="8">
    <source>
        <dbReference type="Proteomes" id="UP000270616"/>
    </source>
</evidence>
<accession>A0A3N3ZPR1</accession>
<protein>
    <submittedName>
        <fullName evidence="7">LppP/LprE family lipoprotein</fullName>
    </submittedName>
</protein>
<dbReference type="Proteomes" id="UP000270616">
    <property type="component" value="Unassembled WGS sequence"/>
</dbReference>
<evidence type="ECO:0000256" key="2">
    <source>
        <dbReference type="ARBA" id="ARBA00022729"/>
    </source>
</evidence>
<keyword evidence="5 7" id="KW-0449">Lipoprotein</keyword>
<feature type="region of interest" description="Disordered" evidence="6">
    <location>
        <begin position="1"/>
        <end position="91"/>
    </location>
</feature>
<evidence type="ECO:0000256" key="4">
    <source>
        <dbReference type="ARBA" id="ARBA00023139"/>
    </source>
</evidence>
<keyword evidence="4" id="KW-0564">Palmitate</keyword>
<name>A0A3N3ZPR1_9MICC</name>
<keyword evidence="1" id="KW-1003">Cell membrane</keyword>
<feature type="compositionally biased region" description="Low complexity" evidence="6">
    <location>
        <begin position="18"/>
        <end position="85"/>
    </location>
</feature>
<keyword evidence="2" id="KW-0732">Signal</keyword>
<evidence type="ECO:0000256" key="5">
    <source>
        <dbReference type="ARBA" id="ARBA00023288"/>
    </source>
</evidence>
<evidence type="ECO:0000313" key="7">
    <source>
        <dbReference type="EMBL" id="ROZ62095.1"/>
    </source>
</evidence>
<proteinExistence type="predicted"/>
<reference evidence="7 8" key="1">
    <citation type="submission" date="2018-10" db="EMBL/GenBank/DDBJ databases">
        <title>Kocuria sp. M5W7-7, whole genome shotgun sequence.</title>
        <authorList>
            <person name="Tuo L."/>
        </authorList>
    </citation>
    <scope>NUCLEOTIDE SEQUENCE [LARGE SCALE GENOMIC DNA]</scope>
    <source>
        <strain evidence="7 8">M5W7-7</strain>
    </source>
</reference>